<dbReference type="SUPFAM" id="SSF143212">
    <property type="entry name" value="Rv2632c-like"/>
    <property type="match status" value="1"/>
</dbReference>
<dbReference type="Gene3D" id="3.30.160.240">
    <property type="entry name" value="Rv1738"/>
    <property type="match status" value="1"/>
</dbReference>
<evidence type="ECO:0000313" key="2">
    <source>
        <dbReference type="Proteomes" id="UP000265768"/>
    </source>
</evidence>
<dbReference type="EMBL" id="QZEY01000002">
    <property type="protein sequence ID" value="RJL34430.1"/>
    <property type="molecule type" value="Genomic_DNA"/>
</dbReference>
<dbReference type="InterPro" id="IPR038070">
    <property type="entry name" value="Rv2632c-like_sf"/>
</dbReference>
<evidence type="ECO:0000313" key="1">
    <source>
        <dbReference type="EMBL" id="RJL34430.1"/>
    </source>
</evidence>
<organism evidence="1 2">
    <name type="scientific">Bailinhaonella thermotolerans</name>
    <dbReference type="NCBI Taxonomy" id="1070861"/>
    <lineage>
        <taxon>Bacteria</taxon>
        <taxon>Bacillati</taxon>
        <taxon>Actinomycetota</taxon>
        <taxon>Actinomycetes</taxon>
        <taxon>Streptosporangiales</taxon>
        <taxon>Streptosporangiaceae</taxon>
        <taxon>Bailinhaonella</taxon>
    </lineage>
</organism>
<keyword evidence="2" id="KW-1185">Reference proteome</keyword>
<reference evidence="1 2" key="1">
    <citation type="submission" date="2018-09" db="EMBL/GenBank/DDBJ databases">
        <title>YIM 75507 draft genome.</title>
        <authorList>
            <person name="Tang S."/>
            <person name="Feng Y."/>
        </authorList>
    </citation>
    <scope>NUCLEOTIDE SEQUENCE [LARGE SCALE GENOMIC DNA]</scope>
    <source>
        <strain evidence="1 2">YIM 75507</strain>
    </source>
</reference>
<sequence>MNETKTWDLRVHLVEQGSETAADVLLTTDSGTVIRARGVARRNPRDPDVPSIGDEVACARAMTRLAHKLLEAAAKDISRIEHRPVQLRS</sequence>
<proteinExistence type="predicted"/>
<accession>A0A3A4AW25</accession>
<comment type="caution">
    <text evidence="1">The sequence shown here is derived from an EMBL/GenBank/DDBJ whole genome shotgun (WGS) entry which is preliminary data.</text>
</comment>
<dbReference type="Pfam" id="PF08962">
    <property type="entry name" value="Rv2632c-like"/>
    <property type="match status" value="1"/>
</dbReference>
<gene>
    <name evidence="1" type="ORF">D5H75_08350</name>
</gene>
<protein>
    <submittedName>
        <fullName evidence="1">DUF1876 domain-containing protein</fullName>
    </submittedName>
</protein>
<dbReference type="RefSeq" id="WP_119925731.1">
    <property type="nucleotide sequence ID" value="NZ_QZEY01000002.1"/>
</dbReference>
<dbReference type="Proteomes" id="UP000265768">
    <property type="component" value="Unassembled WGS sequence"/>
</dbReference>
<dbReference type="InterPro" id="IPR015057">
    <property type="entry name" value="Rv2632c-like"/>
</dbReference>
<name>A0A3A4AW25_9ACTN</name>
<dbReference type="OrthoDB" id="4828144at2"/>
<dbReference type="AlphaFoldDB" id="A0A3A4AW25"/>